<dbReference type="PROSITE" id="PS50157">
    <property type="entry name" value="ZINC_FINGER_C2H2_2"/>
    <property type="match status" value="4"/>
</dbReference>
<sequence>MDQVTENCEKEDSLMMIGSSTPMLIKLKIPKPNNTAVKEGKRVCSVCKKEFSSGKALGGHMRVHVMYHKNGDVVNKPFKSGSKLFKKIGDNNQDGVINKPYYLSSVNDEGVPTCSQCGKSFPSMKSLFGHMRCHPDRFWRGIIPPPNAVLAQGNPQVVGGKYLKGWSVTERRGRRSLKMDDSDEDDEDLLEAVEDLMSLANGHRSSVIQGSNSNTNSPPSIDKGKAVMQVQMELDDHESDSRNSDEKQLVVTYNKKRQKMKLMNELELESGSDEYKFRCTTCNKCFSSHQALGGHRSSHNKAANKIISDDHFVGENVAKEAEFAGDVISISSNSTVSHVHQCKICDKVFPTGQALGGHKRCHWTGYSEAAQAHVQAQAQAISSKITSTGEAASTQTESGRIVLDIDLNEVPAIMMEDEGGDANANVNGNGYASSSYNSNMG</sequence>
<feature type="domain" description="C2H2-type" evidence="2">
    <location>
        <begin position="277"/>
        <end position="304"/>
    </location>
</feature>
<dbReference type="EMBL" id="BQNB010009282">
    <property type="protein sequence ID" value="GJS61332.1"/>
    <property type="molecule type" value="Genomic_DNA"/>
</dbReference>
<accession>A0ABQ4X950</accession>
<keyword evidence="4" id="KW-1185">Reference proteome</keyword>
<evidence type="ECO:0000313" key="4">
    <source>
        <dbReference type="Proteomes" id="UP001151760"/>
    </source>
</evidence>
<feature type="domain" description="C2H2-type" evidence="2">
    <location>
        <begin position="340"/>
        <end position="362"/>
    </location>
</feature>
<dbReference type="SUPFAM" id="SSF57667">
    <property type="entry name" value="beta-beta-alpha zinc fingers"/>
    <property type="match status" value="3"/>
</dbReference>
<gene>
    <name evidence="3" type="ORF">Tco_0656116</name>
</gene>
<dbReference type="InterPro" id="IPR036236">
    <property type="entry name" value="Znf_C2H2_sf"/>
</dbReference>
<dbReference type="GO" id="GO:0003677">
    <property type="term" value="F:DNA binding"/>
    <property type="evidence" value="ECO:0007669"/>
    <property type="project" value="UniProtKB-KW"/>
</dbReference>
<keyword evidence="1" id="KW-0862">Zinc</keyword>
<protein>
    <submittedName>
        <fullName evidence="3">Zinc finger C2H2-type/integrase DNA-binding domain-containing protein</fullName>
    </submittedName>
</protein>
<dbReference type="InterPro" id="IPR013087">
    <property type="entry name" value="Znf_C2H2_type"/>
</dbReference>
<evidence type="ECO:0000256" key="1">
    <source>
        <dbReference type="PROSITE-ProRule" id="PRU00042"/>
    </source>
</evidence>
<dbReference type="PANTHER" id="PTHR47591">
    <property type="entry name" value="ZINC FINGER PROTEIN ZAT2-RELATED"/>
    <property type="match status" value="1"/>
</dbReference>
<dbReference type="SMART" id="SM00355">
    <property type="entry name" value="ZnF_C2H2"/>
    <property type="match status" value="4"/>
</dbReference>
<keyword evidence="1" id="KW-0479">Metal-binding</keyword>
<feature type="domain" description="C2H2-type" evidence="2">
    <location>
        <begin position="112"/>
        <end position="134"/>
    </location>
</feature>
<dbReference type="Pfam" id="PF13912">
    <property type="entry name" value="zf-C2H2_6"/>
    <property type="match status" value="4"/>
</dbReference>
<dbReference type="Gene3D" id="3.30.160.60">
    <property type="entry name" value="Classic Zinc Finger"/>
    <property type="match status" value="2"/>
</dbReference>
<reference evidence="3" key="2">
    <citation type="submission" date="2022-01" db="EMBL/GenBank/DDBJ databases">
        <authorList>
            <person name="Yamashiro T."/>
            <person name="Shiraishi A."/>
            <person name="Satake H."/>
            <person name="Nakayama K."/>
        </authorList>
    </citation>
    <scope>NUCLEOTIDE SEQUENCE</scope>
</reference>
<keyword evidence="3" id="KW-0238">DNA-binding</keyword>
<dbReference type="Proteomes" id="UP001151760">
    <property type="component" value="Unassembled WGS sequence"/>
</dbReference>
<reference evidence="3" key="1">
    <citation type="journal article" date="2022" name="Int. J. Mol. Sci.">
        <title>Draft Genome of Tanacetum Coccineum: Genomic Comparison of Closely Related Tanacetum-Family Plants.</title>
        <authorList>
            <person name="Yamashiro T."/>
            <person name="Shiraishi A."/>
            <person name="Nakayama K."/>
            <person name="Satake H."/>
        </authorList>
    </citation>
    <scope>NUCLEOTIDE SEQUENCE</scope>
</reference>
<organism evidence="3 4">
    <name type="scientific">Tanacetum coccineum</name>
    <dbReference type="NCBI Taxonomy" id="301880"/>
    <lineage>
        <taxon>Eukaryota</taxon>
        <taxon>Viridiplantae</taxon>
        <taxon>Streptophyta</taxon>
        <taxon>Embryophyta</taxon>
        <taxon>Tracheophyta</taxon>
        <taxon>Spermatophyta</taxon>
        <taxon>Magnoliopsida</taxon>
        <taxon>eudicotyledons</taxon>
        <taxon>Gunneridae</taxon>
        <taxon>Pentapetalae</taxon>
        <taxon>asterids</taxon>
        <taxon>campanulids</taxon>
        <taxon>Asterales</taxon>
        <taxon>Asteraceae</taxon>
        <taxon>Asteroideae</taxon>
        <taxon>Anthemideae</taxon>
        <taxon>Anthemidinae</taxon>
        <taxon>Tanacetum</taxon>
    </lineage>
</organism>
<dbReference type="PANTHER" id="PTHR47591:SF1">
    <property type="entry name" value="ZINC FINGER PROTEIN ZAT2-RELATED"/>
    <property type="match status" value="1"/>
</dbReference>
<comment type="caution">
    <text evidence="3">The sequence shown here is derived from an EMBL/GenBank/DDBJ whole genome shotgun (WGS) entry which is preliminary data.</text>
</comment>
<evidence type="ECO:0000259" key="2">
    <source>
        <dbReference type="PROSITE" id="PS50157"/>
    </source>
</evidence>
<name>A0ABQ4X950_9ASTR</name>
<dbReference type="PROSITE" id="PS00028">
    <property type="entry name" value="ZINC_FINGER_C2H2_1"/>
    <property type="match status" value="4"/>
</dbReference>
<evidence type="ECO:0000313" key="3">
    <source>
        <dbReference type="EMBL" id="GJS61332.1"/>
    </source>
</evidence>
<proteinExistence type="predicted"/>
<feature type="domain" description="C2H2-type" evidence="2">
    <location>
        <begin position="42"/>
        <end position="64"/>
    </location>
</feature>
<keyword evidence="1" id="KW-0863">Zinc-finger</keyword>